<dbReference type="PANTHER" id="PTHR43834">
    <property type="entry name" value="GTPASE DER"/>
    <property type="match status" value="1"/>
</dbReference>
<dbReference type="PIRSF" id="PIRSF006485">
    <property type="entry name" value="GTP-binding_EngA"/>
    <property type="match status" value="1"/>
</dbReference>
<dbReference type="FunFam" id="3.30.300.20:FF:000004">
    <property type="entry name" value="GTPase Der"/>
    <property type="match status" value="1"/>
</dbReference>
<dbReference type="InterPro" id="IPR016484">
    <property type="entry name" value="GTPase_Der"/>
</dbReference>
<gene>
    <name evidence="8" type="primary">der</name>
    <name evidence="12" type="ORF">ENS29_13000</name>
</gene>
<keyword evidence="4 10" id="KW-0677">Repeat</keyword>
<comment type="similarity">
    <text evidence="1 8 9 10">Belongs to the TRAFAC class TrmE-Era-EngA-EngB-Septin-like GTPase superfamily. EngA (Der) GTPase family.</text>
</comment>
<reference evidence="12" key="1">
    <citation type="journal article" date="2020" name="mSystems">
        <title>Genome- and Community-Level Interaction Insights into Carbon Utilization and Element Cycling Functions of Hydrothermarchaeota in Hydrothermal Sediment.</title>
        <authorList>
            <person name="Zhou Z."/>
            <person name="Liu Y."/>
            <person name="Xu W."/>
            <person name="Pan J."/>
            <person name="Luo Z.H."/>
            <person name="Li M."/>
        </authorList>
    </citation>
    <scope>NUCLEOTIDE SEQUENCE [LARGE SCALE GENOMIC DNA]</scope>
    <source>
        <strain evidence="12">SpSt-477</strain>
    </source>
</reference>
<evidence type="ECO:0000256" key="4">
    <source>
        <dbReference type="ARBA" id="ARBA00022737"/>
    </source>
</evidence>
<dbReference type="PRINTS" id="PR00326">
    <property type="entry name" value="GTP1OBG"/>
</dbReference>
<comment type="function">
    <text evidence="8 10">GTPase that plays an essential role in the late steps of ribosome biogenesis.</text>
</comment>
<keyword evidence="5 8" id="KW-0547">Nucleotide-binding</keyword>
<dbReference type="Pfam" id="PF01926">
    <property type="entry name" value="MMR_HSR1"/>
    <property type="match status" value="2"/>
</dbReference>
<dbReference type="CDD" id="cd01894">
    <property type="entry name" value="EngA1"/>
    <property type="match status" value="1"/>
</dbReference>
<dbReference type="PANTHER" id="PTHR43834:SF6">
    <property type="entry name" value="GTPASE DER"/>
    <property type="match status" value="1"/>
</dbReference>
<feature type="binding site" evidence="8">
    <location>
        <begin position="188"/>
        <end position="195"/>
    </location>
    <ligand>
        <name>GTP</name>
        <dbReference type="ChEBI" id="CHEBI:37565"/>
        <label>2</label>
    </ligand>
</feature>
<dbReference type="InterPro" id="IPR032859">
    <property type="entry name" value="KH_dom-like"/>
</dbReference>
<feature type="domain" description="EngA-type G" evidence="11">
    <location>
        <begin position="3"/>
        <end position="167"/>
    </location>
</feature>
<dbReference type="InterPro" id="IPR031166">
    <property type="entry name" value="G_ENGA"/>
</dbReference>
<feature type="binding site" evidence="8">
    <location>
        <begin position="300"/>
        <end position="303"/>
    </location>
    <ligand>
        <name>GTP</name>
        <dbReference type="ChEBI" id="CHEBI:37565"/>
        <label>2</label>
    </ligand>
</feature>
<organism evidence="12">
    <name type="scientific">Desulfatirhabdium butyrativorans</name>
    <dbReference type="NCBI Taxonomy" id="340467"/>
    <lineage>
        <taxon>Bacteria</taxon>
        <taxon>Pseudomonadati</taxon>
        <taxon>Thermodesulfobacteriota</taxon>
        <taxon>Desulfobacteria</taxon>
        <taxon>Desulfobacterales</taxon>
        <taxon>Desulfatirhabdiaceae</taxon>
        <taxon>Desulfatirhabdium</taxon>
    </lineage>
</organism>
<evidence type="ECO:0000313" key="12">
    <source>
        <dbReference type="EMBL" id="HGU33753.1"/>
    </source>
</evidence>
<dbReference type="AlphaFoldDB" id="A0A7C4VRI3"/>
<evidence type="ECO:0000256" key="6">
    <source>
        <dbReference type="ARBA" id="ARBA00023134"/>
    </source>
</evidence>
<dbReference type="InterPro" id="IPR015946">
    <property type="entry name" value="KH_dom-like_a/b"/>
</dbReference>
<dbReference type="InterPro" id="IPR027417">
    <property type="entry name" value="P-loop_NTPase"/>
</dbReference>
<name>A0A7C4VRI3_9BACT</name>
<evidence type="ECO:0000256" key="3">
    <source>
        <dbReference type="ARBA" id="ARBA00022517"/>
    </source>
</evidence>
<comment type="subunit">
    <text evidence="8">Associates with the 50S ribosomal subunit.</text>
</comment>
<evidence type="ECO:0000256" key="2">
    <source>
        <dbReference type="ARBA" id="ARBA00020953"/>
    </source>
</evidence>
<protein>
    <recommendedName>
        <fullName evidence="2 8">GTPase Der</fullName>
    </recommendedName>
    <alternativeName>
        <fullName evidence="7 8">GTP-binding protein EngA</fullName>
    </alternativeName>
</protein>
<dbReference type="GO" id="GO:0005525">
    <property type="term" value="F:GTP binding"/>
    <property type="evidence" value="ECO:0007669"/>
    <property type="project" value="UniProtKB-UniRule"/>
</dbReference>
<feature type="binding site" evidence="8">
    <location>
        <begin position="9"/>
        <end position="16"/>
    </location>
    <ligand>
        <name>GTP</name>
        <dbReference type="ChEBI" id="CHEBI:37565"/>
        <label>1</label>
    </ligand>
</feature>
<evidence type="ECO:0000256" key="10">
    <source>
        <dbReference type="RuleBase" id="RU004481"/>
    </source>
</evidence>
<evidence type="ECO:0000259" key="11">
    <source>
        <dbReference type="PROSITE" id="PS51712"/>
    </source>
</evidence>
<comment type="caution">
    <text evidence="12">The sequence shown here is derived from an EMBL/GenBank/DDBJ whole genome shotgun (WGS) entry which is preliminary data.</text>
</comment>
<evidence type="ECO:0000256" key="9">
    <source>
        <dbReference type="PROSITE-ProRule" id="PRU01049"/>
    </source>
</evidence>
<evidence type="ECO:0000256" key="7">
    <source>
        <dbReference type="ARBA" id="ARBA00032345"/>
    </source>
</evidence>
<dbReference type="GO" id="GO:0042254">
    <property type="term" value="P:ribosome biogenesis"/>
    <property type="evidence" value="ECO:0007669"/>
    <property type="project" value="UniProtKB-KW"/>
</dbReference>
<evidence type="ECO:0000256" key="5">
    <source>
        <dbReference type="ARBA" id="ARBA00022741"/>
    </source>
</evidence>
<proteinExistence type="inferred from homology"/>
<dbReference type="NCBIfam" id="TIGR03594">
    <property type="entry name" value="GTPase_EngA"/>
    <property type="match status" value="1"/>
</dbReference>
<evidence type="ECO:0000256" key="1">
    <source>
        <dbReference type="ARBA" id="ARBA00008279"/>
    </source>
</evidence>
<feature type="binding site" evidence="8">
    <location>
        <begin position="56"/>
        <end position="60"/>
    </location>
    <ligand>
        <name>GTP</name>
        <dbReference type="ChEBI" id="CHEBI:37565"/>
        <label>1</label>
    </ligand>
</feature>
<dbReference type="Pfam" id="PF14714">
    <property type="entry name" value="KH_dom-like"/>
    <property type="match status" value="1"/>
</dbReference>
<dbReference type="HAMAP" id="MF_00195">
    <property type="entry name" value="GTPase_Der"/>
    <property type="match status" value="1"/>
</dbReference>
<dbReference type="FunFam" id="3.40.50.300:FF:000040">
    <property type="entry name" value="GTPase Der"/>
    <property type="match status" value="1"/>
</dbReference>
<accession>A0A7C4VRI3</accession>
<dbReference type="EMBL" id="DSUH01000299">
    <property type="protein sequence ID" value="HGU33753.1"/>
    <property type="molecule type" value="Genomic_DNA"/>
</dbReference>
<feature type="binding site" evidence="8">
    <location>
        <begin position="235"/>
        <end position="239"/>
    </location>
    <ligand>
        <name>GTP</name>
        <dbReference type="ChEBI" id="CHEBI:37565"/>
        <label>2</label>
    </ligand>
</feature>
<feature type="domain" description="EngA-type G" evidence="11">
    <location>
        <begin position="182"/>
        <end position="357"/>
    </location>
</feature>
<keyword evidence="6 8" id="KW-0342">GTP-binding</keyword>
<evidence type="ECO:0000256" key="8">
    <source>
        <dbReference type="HAMAP-Rule" id="MF_00195"/>
    </source>
</evidence>
<dbReference type="SUPFAM" id="SSF52540">
    <property type="entry name" value="P-loop containing nucleoside triphosphate hydrolases"/>
    <property type="match status" value="2"/>
</dbReference>
<dbReference type="NCBIfam" id="TIGR00231">
    <property type="entry name" value="small_GTP"/>
    <property type="match status" value="2"/>
</dbReference>
<dbReference type="Gene3D" id="3.30.300.20">
    <property type="match status" value="1"/>
</dbReference>
<keyword evidence="3 8" id="KW-0690">Ribosome biogenesis</keyword>
<dbReference type="GO" id="GO:0043022">
    <property type="term" value="F:ribosome binding"/>
    <property type="evidence" value="ECO:0007669"/>
    <property type="project" value="TreeGrafter"/>
</dbReference>
<feature type="binding site" evidence="8">
    <location>
        <begin position="119"/>
        <end position="122"/>
    </location>
    <ligand>
        <name>GTP</name>
        <dbReference type="ChEBI" id="CHEBI:37565"/>
        <label>1</label>
    </ligand>
</feature>
<dbReference type="PROSITE" id="PS51712">
    <property type="entry name" value="G_ENGA"/>
    <property type="match status" value="2"/>
</dbReference>
<sequence>MQPVVALVGRPNVGKSTLFNRLTRTRNALVDNRPGVTRDRHFGEARWNDVSFTVVDTGGFLSEDTDPFAPLIRSQVIQAVSEADVVVLILDGKYGVSPYDGDMIRLLAGQACRLVVVVNKIDDPHKEIHLNEFYELGVEPLFSVSAEHGYGIGDFLDNLVGQFPSEKAGIVEQTGDAETASIRIAVVGRPNVGKSSLINRIVGQNRLLVSDVPGTTRDAIDIVFRKGDTEYILMDTAGIRRKAKVDEKIEKLSIIKSLQSLERCDIALVVLDADAGVTDQDVHIAGYAAERGCGCIFLWNKWDLVDKSLHTVRSMTDKLRDAAKFLQFAPVLTVSAKTGQRVSGIFPLVDMLYRQYTTRLATAAVNRMLEKATAKREPSLYRGRRLKFFYMTQVGTRPPSFVAFVNCPEGIHFSYERFLINQIRQEFGLDMTPIRLMFRERSGRRKERDKAG</sequence>
<dbReference type="InterPro" id="IPR006073">
    <property type="entry name" value="GTP-bd"/>
</dbReference>
<dbReference type="Gene3D" id="3.40.50.300">
    <property type="entry name" value="P-loop containing nucleotide triphosphate hydrolases"/>
    <property type="match status" value="2"/>
</dbReference>
<dbReference type="InterPro" id="IPR005225">
    <property type="entry name" value="Small_GTP-bd"/>
</dbReference>
<dbReference type="CDD" id="cd01895">
    <property type="entry name" value="EngA2"/>
    <property type="match status" value="1"/>
</dbReference>